<accession>A0A232FLZ8</accession>
<dbReference type="EMBL" id="NNAY01000031">
    <property type="protein sequence ID" value="OXU31776.1"/>
    <property type="molecule type" value="Genomic_DNA"/>
</dbReference>
<gene>
    <name evidence="1" type="ORF">TSAR_006774</name>
</gene>
<dbReference type="AlphaFoldDB" id="A0A232FLZ8"/>
<sequence>MRSHPKIAENDFLALTRILCILQKKGI</sequence>
<comment type="caution">
    <text evidence="1">The sequence shown here is derived from an EMBL/GenBank/DDBJ whole genome shotgun (WGS) entry which is preliminary data.</text>
</comment>
<keyword evidence="2" id="KW-1185">Reference proteome</keyword>
<protein>
    <submittedName>
        <fullName evidence="1">Uncharacterized protein</fullName>
    </submittedName>
</protein>
<name>A0A232FLZ8_9HYME</name>
<evidence type="ECO:0000313" key="2">
    <source>
        <dbReference type="Proteomes" id="UP000215335"/>
    </source>
</evidence>
<reference evidence="1 2" key="1">
    <citation type="journal article" date="2017" name="Curr. Biol.">
        <title>The Evolution of Venom by Co-option of Single-Copy Genes.</title>
        <authorList>
            <person name="Martinson E.O."/>
            <person name="Mrinalini"/>
            <person name="Kelkar Y.D."/>
            <person name="Chang C.H."/>
            <person name="Werren J.H."/>
        </authorList>
    </citation>
    <scope>NUCLEOTIDE SEQUENCE [LARGE SCALE GENOMIC DNA]</scope>
    <source>
        <strain evidence="1 2">Alberta</strain>
        <tissue evidence="1">Whole body</tissue>
    </source>
</reference>
<organism evidence="1 2">
    <name type="scientific">Trichomalopsis sarcophagae</name>
    <dbReference type="NCBI Taxonomy" id="543379"/>
    <lineage>
        <taxon>Eukaryota</taxon>
        <taxon>Metazoa</taxon>
        <taxon>Ecdysozoa</taxon>
        <taxon>Arthropoda</taxon>
        <taxon>Hexapoda</taxon>
        <taxon>Insecta</taxon>
        <taxon>Pterygota</taxon>
        <taxon>Neoptera</taxon>
        <taxon>Endopterygota</taxon>
        <taxon>Hymenoptera</taxon>
        <taxon>Apocrita</taxon>
        <taxon>Proctotrupomorpha</taxon>
        <taxon>Chalcidoidea</taxon>
        <taxon>Pteromalidae</taxon>
        <taxon>Pteromalinae</taxon>
        <taxon>Trichomalopsis</taxon>
    </lineage>
</organism>
<proteinExistence type="predicted"/>
<evidence type="ECO:0000313" key="1">
    <source>
        <dbReference type="EMBL" id="OXU31776.1"/>
    </source>
</evidence>
<dbReference type="Proteomes" id="UP000215335">
    <property type="component" value="Unassembled WGS sequence"/>
</dbReference>